<comment type="catalytic activity">
    <reaction evidence="6">
        <text>L-aspartate + NAD(+) + H2O = oxaloacetate + NH4(+) + NADH + H(+)</text>
        <dbReference type="Rhea" id="RHEA:11788"/>
        <dbReference type="ChEBI" id="CHEBI:15377"/>
        <dbReference type="ChEBI" id="CHEBI:15378"/>
        <dbReference type="ChEBI" id="CHEBI:16452"/>
        <dbReference type="ChEBI" id="CHEBI:28938"/>
        <dbReference type="ChEBI" id="CHEBI:29991"/>
        <dbReference type="ChEBI" id="CHEBI:57540"/>
        <dbReference type="ChEBI" id="CHEBI:57945"/>
        <dbReference type="EC" id="1.4.1.21"/>
    </reaction>
</comment>
<organism evidence="9 10">
    <name type="scientific">Candidatus Syntropharchaeum caldarium</name>
    <dbReference type="NCBI Taxonomy" id="1838285"/>
    <lineage>
        <taxon>Archaea</taxon>
        <taxon>Methanobacteriati</taxon>
        <taxon>Methanobacteriota</taxon>
        <taxon>Stenosarchaea group</taxon>
        <taxon>Methanomicrobia</taxon>
        <taxon>Methanosarcinales</taxon>
        <taxon>ANME-2 cluster</taxon>
        <taxon>Candidatus Syntropharchaeum</taxon>
    </lineage>
</organism>
<dbReference type="InterPro" id="IPR022487">
    <property type="entry name" value="Asp_DH_arc"/>
</dbReference>
<evidence type="ECO:0000256" key="4">
    <source>
        <dbReference type="ARBA" id="ARBA00023002"/>
    </source>
</evidence>
<comment type="caution">
    <text evidence="9">The sequence shown here is derived from an EMBL/GenBank/DDBJ whole genome shotgun (WGS) entry which is preliminary data.</text>
</comment>
<evidence type="ECO:0000256" key="6">
    <source>
        <dbReference type="HAMAP-Rule" id="MF_01265"/>
    </source>
</evidence>
<dbReference type="GO" id="GO:0009435">
    <property type="term" value="P:NAD+ biosynthetic process"/>
    <property type="evidence" value="ECO:0007669"/>
    <property type="project" value="UniProtKB-UniRule"/>
</dbReference>
<evidence type="ECO:0000256" key="3">
    <source>
        <dbReference type="ARBA" id="ARBA00022857"/>
    </source>
</evidence>
<comment type="function">
    <text evidence="6">Specifically catalyzes the NAD or NADP-dependent dehydrogenation of L-aspartate to iminoaspartate.</text>
</comment>
<dbReference type="NCBIfam" id="NF009828">
    <property type="entry name" value="PRK13303.1-3"/>
    <property type="match status" value="1"/>
</dbReference>
<dbReference type="SUPFAM" id="SSF51735">
    <property type="entry name" value="NAD(P)-binding Rossmann-fold domains"/>
    <property type="match status" value="1"/>
</dbReference>
<dbReference type="GO" id="GO:0051287">
    <property type="term" value="F:NAD binding"/>
    <property type="evidence" value="ECO:0007669"/>
    <property type="project" value="UniProtKB-UniRule"/>
</dbReference>
<keyword evidence="3 6" id="KW-0521">NADP</keyword>
<evidence type="ECO:0000259" key="7">
    <source>
        <dbReference type="Pfam" id="PF01958"/>
    </source>
</evidence>
<dbReference type="PIRSF" id="PIRSF005227">
    <property type="entry name" value="Asp_dh_NAD_syn"/>
    <property type="match status" value="1"/>
</dbReference>
<feature type="domain" description="Aspartate dehydrogenase" evidence="7">
    <location>
        <begin position="160"/>
        <end position="246"/>
    </location>
</feature>
<evidence type="ECO:0000259" key="8">
    <source>
        <dbReference type="Pfam" id="PF03447"/>
    </source>
</evidence>
<comment type="similarity">
    <text evidence="1 6">Belongs to the L-aspartate dehydrogenase family.</text>
</comment>
<comment type="pathway">
    <text evidence="6">Cofactor biosynthesis; NAD(+) biosynthesis; iminoaspartate from L-aspartate (dehydrogenase route): step 1/1.</text>
</comment>
<feature type="domain" description="Aspartate/homoserine dehydrogenase NAD-binding" evidence="8">
    <location>
        <begin position="8"/>
        <end position="119"/>
    </location>
</feature>
<dbReference type="Pfam" id="PF03447">
    <property type="entry name" value="NAD_binding_3"/>
    <property type="match status" value="1"/>
</dbReference>
<proteinExistence type="inferred from homology"/>
<dbReference type="InterPro" id="IPR020626">
    <property type="entry name" value="Asp_DH_prok"/>
</dbReference>
<feature type="active site" evidence="6">
    <location>
        <position position="211"/>
    </location>
</feature>
<dbReference type="InterPro" id="IPR002811">
    <property type="entry name" value="Asp_DH"/>
</dbReference>
<keyword evidence="5 6" id="KW-0520">NAD</keyword>
<comment type="miscellaneous">
    <text evidence="6">The iminoaspartate product is unstable in aqueous solution and can decompose to oxaloacetate and ammonia.</text>
</comment>
<evidence type="ECO:0000313" key="10">
    <source>
        <dbReference type="Proteomes" id="UP000186940"/>
    </source>
</evidence>
<keyword evidence="2 6" id="KW-0662">Pyridine nucleotide biosynthesis</keyword>
<dbReference type="GO" id="GO:0050661">
    <property type="term" value="F:NADP binding"/>
    <property type="evidence" value="ECO:0007669"/>
    <property type="project" value="UniProtKB-UniRule"/>
</dbReference>
<dbReference type="SUPFAM" id="SSF55347">
    <property type="entry name" value="Glyceraldehyde-3-phosphate dehydrogenase-like, C-terminal domain"/>
    <property type="match status" value="1"/>
</dbReference>
<dbReference type="STRING" id="1838285.SCAL_001145"/>
<sequence length="260" mass="28171">MLNIGIIGCGAITEAIVRGLAEADRLKIRALYDRHPQKTAYISGLLKDPPEIFDFEGMIKACDLIIEAASQGAVREFILPALKAGKNAMIMSVGALADDELLDEIKRISEEKHCKVYIPSGAIAGIDGLRAAAESKIEKVRITTRKPPQTLGVEGDEALKERVLFEGSAREAVKRFPANINVSLTLSLAGIGPDLTEVVVIQDPMIDRNIHEVEIEGAFGRMKMRFENLPSPSNPKTSFLAALSAISAIKRITEPIEIGT</sequence>
<dbReference type="Gene3D" id="3.40.50.720">
    <property type="entry name" value="NAD(P)-binding Rossmann-like Domain"/>
    <property type="match status" value="1"/>
</dbReference>
<evidence type="ECO:0000256" key="1">
    <source>
        <dbReference type="ARBA" id="ARBA00008331"/>
    </source>
</evidence>
<reference evidence="9" key="1">
    <citation type="submission" date="2016-05" db="EMBL/GenBank/DDBJ databases">
        <title>Microbial consortia oxidize butane by reversing methanogenesis.</title>
        <authorList>
            <person name="Laso-Perez R."/>
            <person name="Richter M."/>
            <person name="Wegener G."/>
            <person name="Musat F."/>
        </authorList>
    </citation>
    <scope>NUCLEOTIDE SEQUENCE [LARGE SCALE GENOMIC DNA]</scope>
    <source>
        <strain evidence="9">BOX2</strain>
    </source>
</reference>
<dbReference type="GO" id="GO:0016639">
    <property type="term" value="F:oxidoreductase activity, acting on the CH-NH2 group of donors, NAD or NADP as acceptor"/>
    <property type="evidence" value="ECO:0007669"/>
    <property type="project" value="UniProtKB-UniRule"/>
</dbReference>
<evidence type="ECO:0000256" key="2">
    <source>
        <dbReference type="ARBA" id="ARBA00022642"/>
    </source>
</evidence>
<dbReference type="Pfam" id="PF01958">
    <property type="entry name" value="Asp_DH_C"/>
    <property type="match status" value="1"/>
</dbReference>
<keyword evidence="4 6" id="KW-0560">Oxidoreductase</keyword>
<dbReference type="Proteomes" id="UP000186940">
    <property type="component" value="Unassembled WGS sequence"/>
</dbReference>
<dbReference type="NCBIfam" id="NF009830">
    <property type="entry name" value="PRK13304.1"/>
    <property type="match status" value="1"/>
</dbReference>
<dbReference type="NCBIfam" id="NF009829">
    <property type="entry name" value="PRK13303.1-4"/>
    <property type="match status" value="1"/>
</dbReference>
<feature type="binding site" evidence="6">
    <location>
        <position position="181"/>
    </location>
    <ligand>
        <name>NAD(+)</name>
        <dbReference type="ChEBI" id="CHEBI:57540"/>
    </ligand>
</feature>
<dbReference type="UniPathway" id="UPA00253">
    <property type="reaction ID" value="UER00456"/>
</dbReference>
<dbReference type="InterPro" id="IPR011182">
    <property type="entry name" value="L-Asp_DH"/>
</dbReference>
<accession>A0A1F2P8T6</accession>
<name>A0A1F2P8T6_9EURY</name>
<dbReference type="InterPro" id="IPR036291">
    <property type="entry name" value="NAD(P)-bd_dom_sf"/>
</dbReference>
<dbReference type="GO" id="GO:0033735">
    <property type="term" value="F:aspartate dehydrogenase [NAD(P)+] activity"/>
    <property type="evidence" value="ECO:0007669"/>
    <property type="project" value="UniProtKB-EC"/>
</dbReference>
<dbReference type="Gene3D" id="3.30.360.10">
    <property type="entry name" value="Dihydrodipicolinate Reductase, domain 2"/>
    <property type="match status" value="1"/>
</dbReference>
<evidence type="ECO:0000256" key="5">
    <source>
        <dbReference type="ARBA" id="ARBA00023027"/>
    </source>
</evidence>
<dbReference type="PANTHER" id="PTHR31873:SF6">
    <property type="entry name" value="ASPARTATE DEHYDROGENASE DOMAIN-CONTAINING PROTEIN"/>
    <property type="match status" value="1"/>
</dbReference>
<keyword evidence="10" id="KW-1185">Reference proteome</keyword>
<comment type="catalytic activity">
    <reaction evidence="6">
        <text>L-aspartate + NADP(+) + H2O = oxaloacetate + NH4(+) + NADPH + H(+)</text>
        <dbReference type="Rhea" id="RHEA:11784"/>
        <dbReference type="ChEBI" id="CHEBI:15377"/>
        <dbReference type="ChEBI" id="CHEBI:15378"/>
        <dbReference type="ChEBI" id="CHEBI:16452"/>
        <dbReference type="ChEBI" id="CHEBI:28938"/>
        <dbReference type="ChEBI" id="CHEBI:29991"/>
        <dbReference type="ChEBI" id="CHEBI:57783"/>
        <dbReference type="ChEBI" id="CHEBI:58349"/>
        <dbReference type="EC" id="1.4.1.21"/>
    </reaction>
</comment>
<evidence type="ECO:0000313" key="9">
    <source>
        <dbReference type="EMBL" id="OFV67770.1"/>
    </source>
</evidence>
<dbReference type="EMBL" id="LYOS01000003">
    <property type="protein sequence ID" value="OFV67770.1"/>
    <property type="molecule type" value="Genomic_DNA"/>
</dbReference>
<dbReference type="InterPro" id="IPR005106">
    <property type="entry name" value="Asp/hSer_DH_NAD-bd"/>
</dbReference>
<dbReference type="NCBIfam" id="TIGR03855">
    <property type="entry name" value="NAD_NadX"/>
    <property type="match status" value="1"/>
</dbReference>
<dbReference type="PANTHER" id="PTHR31873">
    <property type="entry name" value="L-ASPARTATE DEHYDROGENASE-RELATED"/>
    <property type="match status" value="1"/>
</dbReference>
<dbReference type="HAMAP" id="MF_01265">
    <property type="entry name" value="NadX"/>
    <property type="match status" value="1"/>
</dbReference>
<protein>
    <recommendedName>
        <fullName evidence="6">L-aspartate dehydrogenase</fullName>
        <ecNumber evidence="6">1.4.1.21</ecNumber>
    </recommendedName>
</protein>
<dbReference type="EC" id="1.4.1.21" evidence="6"/>
<dbReference type="AlphaFoldDB" id="A0A1F2P8T6"/>
<gene>
    <name evidence="6" type="primary">nadX</name>
    <name evidence="9" type="ORF">SCAL_001145</name>
</gene>
<dbReference type="PATRIC" id="fig|1838285.3.peg.1164"/>
<feature type="binding site" evidence="6">
    <location>
        <position position="122"/>
    </location>
    <ligand>
        <name>NAD(+)</name>
        <dbReference type="ChEBI" id="CHEBI:57540"/>
    </ligand>
</feature>